<keyword evidence="3" id="KW-0159">Chromosome partition</keyword>
<dbReference type="GO" id="GO:0051301">
    <property type="term" value="P:cell division"/>
    <property type="evidence" value="ECO:0007669"/>
    <property type="project" value="UniProtKB-KW"/>
</dbReference>
<dbReference type="InterPro" id="IPR005234">
    <property type="entry name" value="ScpB_csome_segregation"/>
</dbReference>
<dbReference type="PANTHER" id="PTHR34298:SF2">
    <property type="entry name" value="SEGREGATION AND CONDENSATION PROTEIN B"/>
    <property type="match status" value="1"/>
</dbReference>
<dbReference type="RefSeq" id="WP_088518890.1">
    <property type="nucleotide sequence ID" value="NZ_FYDG01000001.1"/>
</dbReference>
<dbReference type="Proteomes" id="UP000198418">
    <property type="component" value="Unassembled WGS sequence"/>
</dbReference>
<evidence type="ECO:0000256" key="5">
    <source>
        <dbReference type="SAM" id="MobiDB-lite"/>
    </source>
</evidence>
<dbReference type="EMBL" id="FYDG01000001">
    <property type="protein sequence ID" value="SNB54708.1"/>
    <property type="molecule type" value="Genomic_DNA"/>
</dbReference>
<dbReference type="InterPro" id="IPR036390">
    <property type="entry name" value="WH_DNA-bd_sf"/>
</dbReference>
<feature type="compositionally biased region" description="Acidic residues" evidence="5">
    <location>
        <begin position="218"/>
        <end position="229"/>
    </location>
</feature>
<keyword evidence="2" id="KW-0132">Cell division</keyword>
<dbReference type="SUPFAM" id="SSF46785">
    <property type="entry name" value="Winged helix' DNA-binding domain"/>
    <property type="match status" value="2"/>
</dbReference>
<evidence type="ECO:0000256" key="4">
    <source>
        <dbReference type="ARBA" id="ARBA00023306"/>
    </source>
</evidence>
<dbReference type="PANTHER" id="PTHR34298">
    <property type="entry name" value="SEGREGATION AND CONDENSATION PROTEIN B"/>
    <property type="match status" value="1"/>
</dbReference>
<evidence type="ECO:0000313" key="7">
    <source>
        <dbReference type="Proteomes" id="UP000198418"/>
    </source>
</evidence>
<evidence type="ECO:0000256" key="1">
    <source>
        <dbReference type="ARBA" id="ARBA00022490"/>
    </source>
</evidence>
<dbReference type="NCBIfam" id="TIGR00281">
    <property type="entry name" value="SMC-Scp complex subunit ScpB"/>
    <property type="match status" value="1"/>
</dbReference>
<keyword evidence="4" id="KW-0131">Cell cycle</keyword>
<feature type="region of interest" description="Disordered" evidence="5">
    <location>
        <begin position="205"/>
        <end position="244"/>
    </location>
</feature>
<accession>A0A212Q5S1</accession>
<reference evidence="7" key="1">
    <citation type="submission" date="2017-06" db="EMBL/GenBank/DDBJ databases">
        <authorList>
            <person name="Varghese N."/>
            <person name="Submissions S."/>
        </authorList>
    </citation>
    <scope>NUCLEOTIDE SEQUENCE [LARGE SCALE GENOMIC DNA]</scope>
    <source>
        <strain evidence="7">DSM 137</strain>
    </source>
</reference>
<organism evidence="6 7">
    <name type="scientific">Rhodoblastus acidophilus</name>
    <name type="common">Rhodopseudomonas acidophila</name>
    <dbReference type="NCBI Taxonomy" id="1074"/>
    <lineage>
        <taxon>Bacteria</taxon>
        <taxon>Pseudomonadati</taxon>
        <taxon>Pseudomonadota</taxon>
        <taxon>Alphaproteobacteria</taxon>
        <taxon>Hyphomicrobiales</taxon>
        <taxon>Rhodoblastaceae</taxon>
        <taxon>Rhodoblastus</taxon>
    </lineage>
</organism>
<dbReference type="AlphaFoldDB" id="A0A212Q5S1"/>
<evidence type="ECO:0000256" key="3">
    <source>
        <dbReference type="ARBA" id="ARBA00022829"/>
    </source>
</evidence>
<dbReference type="GO" id="GO:0051304">
    <property type="term" value="P:chromosome separation"/>
    <property type="evidence" value="ECO:0007669"/>
    <property type="project" value="InterPro"/>
</dbReference>
<gene>
    <name evidence="6" type="ORF">SAMN06265338_101411</name>
</gene>
<keyword evidence="1" id="KW-0963">Cytoplasm</keyword>
<name>A0A212Q5S1_RHOAC</name>
<evidence type="ECO:0000313" key="6">
    <source>
        <dbReference type="EMBL" id="SNB54708.1"/>
    </source>
</evidence>
<dbReference type="InterPro" id="IPR036388">
    <property type="entry name" value="WH-like_DNA-bd_sf"/>
</dbReference>
<dbReference type="Pfam" id="PF04079">
    <property type="entry name" value="SMC_ScpB"/>
    <property type="match status" value="1"/>
</dbReference>
<protein>
    <submittedName>
        <fullName evidence="6">Condensin subunit ScpB</fullName>
    </submittedName>
</protein>
<keyword evidence="7" id="KW-1185">Reference proteome</keyword>
<sequence length="244" mass="26866">MSDQEQLFDLRAADDAASHPIRETPSEAERTHMRLCEALIFAAAEPLGEEEMAKRLPQGADLAKALANLKAEYFGRGVNLVRVGKRWFFRTAPDLAWALQREQVEPKKLSRAAMETLAIIAYHQPCTRAEIEDIRGVALSKGTMDVLLETGWVRLRGRRRAPGRPVTYGTTDKFLLHFGLEQISDLPGLDDLKAAGLFDGRLPKGFGVPQPNDGSALMEDEEPLGEEPLADAFASDLPESDAAD</sequence>
<dbReference type="OrthoDB" id="9806226at2"/>
<dbReference type="Gene3D" id="1.10.10.10">
    <property type="entry name" value="Winged helix-like DNA-binding domain superfamily/Winged helix DNA-binding domain"/>
    <property type="match status" value="2"/>
</dbReference>
<evidence type="ECO:0000256" key="2">
    <source>
        <dbReference type="ARBA" id="ARBA00022618"/>
    </source>
</evidence>
<proteinExistence type="predicted"/>